<dbReference type="InterPro" id="IPR041168">
    <property type="entry name" value="LodA_N"/>
</dbReference>
<evidence type="ECO:0000259" key="3">
    <source>
        <dbReference type="Pfam" id="PF18417"/>
    </source>
</evidence>
<dbReference type="NCBIfam" id="NF038173">
    <property type="entry name" value="Gly_ox_CTQ_GoxA"/>
    <property type="match status" value="1"/>
</dbReference>
<organism evidence="4 5">
    <name type="scientific">Puniceibacterium sediminis</name>
    <dbReference type="NCBI Taxonomy" id="1608407"/>
    <lineage>
        <taxon>Bacteria</taxon>
        <taxon>Pseudomonadati</taxon>
        <taxon>Pseudomonadota</taxon>
        <taxon>Alphaproteobacteria</taxon>
        <taxon>Rhodobacterales</taxon>
        <taxon>Paracoccaceae</taxon>
        <taxon>Puniceibacterium</taxon>
    </lineage>
</organism>
<name>A0A238WHZ4_9RHOB</name>
<keyword evidence="1" id="KW-0732">Signal</keyword>
<dbReference type="RefSeq" id="WP_217898772.1">
    <property type="nucleotide sequence ID" value="NZ_FZNN01000006.1"/>
</dbReference>
<sequence length="675" mass="74847">MSDQKSFKSRRQFLGMASSAALIAGAPWPARANINQQNAYALAPPDAAVAKVRIYPALGICRVGGSEKWFFAPEVPGLPPMPSDGNFKDGLEKIKKQVQRFRVYAFDANDDIIGEVTGEGITWGVHLANTKANWYGFNNPLDNGDLAPGLPSQKRNQYFVTDQDREENLIIDGGARQISGLDTNLAGTDAAYQFAGTFWGGQSDAAAVGLGRLQTDDAGRLMVVPPDGVSNSPSGAAITSFADNNAWHDDWCDGPVTANVKIGEEVFEAEPSWVACVGPNFAPEIPPITTLYDVIADMNVQEGWSELPELPLSFMTYIYPTFRRLALMEWVTQAANLRQGWMAIGDLGDPEYVAQLANPDPANAAFREQIFDLFRDPYNLSDTAYLEERLKIPYMLGDGVNYDGSPLQWFQFPKLQYEYLRAWAAGQFVDDYDGQVAEDVVTDYQTFDDIPLELQPGALTQAALEPCSGGAFHPGVELTYYLRLKEMYARNYDDTSEPFRIAHGDRASLNQNLGRLLTPEVAFGGFDGTPPPIGPQMAGDLTRWMGLPWQCDAFSCQQVLMQQNYPTAVWWPALLPIDVLPEPYYTAGLDETLSEEEREKFLANRVNWSRGAAGIGYHANGSYWDGITNMITVWERMGFVVRMPSPRGDVFVEMQHADNMETRFDWNPGQGMLPN</sequence>
<dbReference type="InterPro" id="IPR041173">
    <property type="entry name" value="LodA_C"/>
</dbReference>
<feature type="domain" description="L-lysine epsilon oxidase C-terminal" evidence="3">
    <location>
        <begin position="406"/>
        <end position="565"/>
    </location>
</feature>
<keyword evidence="5" id="KW-1185">Reference proteome</keyword>
<dbReference type="CDD" id="cd14731">
    <property type="entry name" value="LodA_like_1"/>
    <property type="match status" value="1"/>
</dbReference>
<evidence type="ECO:0000259" key="2">
    <source>
        <dbReference type="Pfam" id="PF17990"/>
    </source>
</evidence>
<evidence type="ECO:0000313" key="5">
    <source>
        <dbReference type="Proteomes" id="UP000198417"/>
    </source>
</evidence>
<evidence type="ECO:0000256" key="1">
    <source>
        <dbReference type="SAM" id="SignalP"/>
    </source>
</evidence>
<dbReference type="PROSITE" id="PS51318">
    <property type="entry name" value="TAT"/>
    <property type="match status" value="1"/>
</dbReference>
<dbReference type="EMBL" id="FZNN01000006">
    <property type="protein sequence ID" value="SNR45953.1"/>
    <property type="molecule type" value="Genomic_DNA"/>
</dbReference>
<evidence type="ECO:0000313" key="4">
    <source>
        <dbReference type="EMBL" id="SNR45953.1"/>
    </source>
</evidence>
<feature type="chain" id="PRO_5013167374" description="L-lysine 6-oxidase" evidence="1">
    <location>
        <begin position="33"/>
        <end position="675"/>
    </location>
</feature>
<dbReference type="Pfam" id="PF17990">
    <property type="entry name" value="LodA_N"/>
    <property type="match status" value="1"/>
</dbReference>
<dbReference type="Proteomes" id="UP000198417">
    <property type="component" value="Unassembled WGS sequence"/>
</dbReference>
<proteinExistence type="predicted"/>
<accession>A0A238WHZ4</accession>
<dbReference type="Pfam" id="PF18417">
    <property type="entry name" value="LodA_C"/>
    <property type="match status" value="1"/>
</dbReference>
<protein>
    <recommendedName>
        <fullName evidence="6">L-lysine 6-oxidase</fullName>
    </recommendedName>
</protein>
<gene>
    <name evidence="4" type="ORF">SAMN06265370_1064</name>
</gene>
<dbReference type="AlphaFoldDB" id="A0A238WHZ4"/>
<feature type="domain" description="L-Lysine epsilon oxidase N-terminal" evidence="2">
    <location>
        <begin position="55"/>
        <end position="276"/>
    </location>
</feature>
<dbReference type="InterPro" id="IPR006311">
    <property type="entry name" value="TAT_signal"/>
</dbReference>
<feature type="signal peptide" evidence="1">
    <location>
        <begin position="1"/>
        <end position="32"/>
    </location>
</feature>
<dbReference type="InterPro" id="IPR033798">
    <property type="entry name" value="LodA-like"/>
</dbReference>
<evidence type="ECO:0008006" key="6">
    <source>
        <dbReference type="Google" id="ProtNLM"/>
    </source>
</evidence>
<reference evidence="4 5" key="1">
    <citation type="submission" date="2017-06" db="EMBL/GenBank/DDBJ databases">
        <authorList>
            <person name="Kim H.J."/>
            <person name="Triplett B.A."/>
        </authorList>
    </citation>
    <scope>NUCLEOTIDE SEQUENCE [LARGE SCALE GENOMIC DNA]</scope>
    <source>
        <strain evidence="4 5">DSM 29052</strain>
    </source>
</reference>